<organism evidence="2 3">
    <name type="scientific">Bacteriovorax stolpii</name>
    <name type="common">Bdellovibrio stolpii</name>
    <dbReference type="NCBI Taxonomy" id="960"/>
    <lineage>
        <taxon>Bacteria</taxon>
        <taxon>Pseudomonadati</taxon>
        <taxon>Bdellovibrionota</taxon>
        <taxon>Bacteriovoracia</taxon>
        <taxon>Bacteriovoracales</taxon>
        <taxon>Bacteriovoracaceae</taxon>
        <taxon>Bacteriovorax</taxon>
    </lineage>
</organism>
<dbReference type="KEGG" id="bsto:C0V70_14990"/>
<gene>
    <name evidence="2" type="ORF">C0V70_14990</name>
</gene>
<dbReference type="Proteomes" id="UP000235584">
    <property type="component" value="Chromosome"/>
</dbReference>
<dbReference type="InterPro" id="IPR000873">
    <property type="entry name" value="AMP-dep_synth/lig_dom"/>
</dbReference>
<protein>
    <recommendedName>
        <fullName evidence="1">AMP-dependent synthetase/ligase domain-containing protein</fullName>
    </recommendedName>
</protein>
<dbReference type="PANTHER" id="PTHR43845">
    <property type="entry name" value="BLR5969 PROTEIN"/>
    <property type="match status" value="1"/>
</dbReference>
<dbReference type="AlphaFoldDB" id="A0A2K9NV59"/>
<dbReference type="Pfam" id="PF00501">
    <property type="entry name" value="AMP-binding"/>
    <property type="match status" value="1"/>
</dbReference>
<dbReference type="PANTHER" id="PTHR43845:SF1">
    <property type="entry name" value="BLR5969 PROTEIN"/>
    <property type="match status" value="1"/>
</dbReference>
<feature type="domain" description="AMP-dependent synthetase/ligase" evidence="1">
    <location>
        <begin position="49"/>
        <end position="213"/>
    </location>
</feature>
<keyword evidence="3" id="KW-1185">Reference proteome</keyword>
<dbReference type="EMBL" id="CP025704">
    <property type="protein sequence ID" value="AUN99387.1"/>
    <property type="molecule type" value="Genomic_DNA"/>
</dbReference>
<name>A0A2K9NV59_BACTC</name>
<dbReference type="InterPro" id="IPR042099">
    <property type="entry name" value="ANL_N_sf"/>
</dbReference>
<dbReference type="Gene3D" id="3.40.50.12780">
    <property type="entry name" value="N-terminal domain of ligase-like"/>
    <property type="match status" value="1"/>
</dbReference>
<evidence type="ECO:0000313" key="2">
    <source>
        <dbReference type="EMBL" id="AUN99387.1"/>
    </source>
</evidence>
<evidence type="ECO:0000259" key="1">
    <source>
        <dbReference type="Pfam" id="PF00501"/>
    </source>
</evidence>
<dbReference type="RefSeq" id="WP_102244678.1">
    <property type="nucleotide sequence ID" value="NZ_CP025704.1"/>
</dbReference>
<dbReference type="Gene3D" id="3.30.300.30">
    <property type="match status" value="1"/>
</dbReference>
<evidence type="ECO:0000313" key="3">
    <source>
        <dbReference type="Proteomes" id="UP000235584"/>
    </source>
</evidence>
<sequence>MQKWTLKEIVAHAKAHSPYYRELYKNVQSDKLSDLPITDQGEFWKSRVVTEEQPDGIVFKSGGSTGAPKYSYFTHQEWIAYTESFGWGMSEGILDHGDRVGNLFYVGDLYASFLFIKDSLQFIPSSKKRITQYPIAGQTDHVQILKIIEEFNINTIVGVPSAILTMLEKYSENKSKFPNLKVEKLLFGGEALYDDQHLALKKIFPEIQISSIGCASVDGGMIGYSSRDCANNEHRVYDEASIIEIVDPDTNEVITEKNRVGKVLLTNLTRKLMPIIRYPAGDMAMWLEDANTPNRKFKLQGRSEEAARLGTLSVYFEDTRDMVMKTLKESSGIQFQMILNHYDHKDELVFKVAGNGIDKSTAQARLVDAFSKEKPGYMDILKKNLIHPLKIEIVEQRELDANARTGKLKRIIDQRLK</sequence>
<reference evidence="2 3" key="1">
    <citation type="submission" date="2018-01" db="EMBL/GenBank/DDBJ databases">
        <title>Complete genome sequence of Bacteriovorax stolpii DSM12778.</title>
        <authorList>
            <person name="Tang B."/>
            <person name="Chang J."/>
        </authorList>
    </citation>
    <scope>NUCLEOTIDE SEQUENCE [LARGE SCALE GENOMIC DNA]</scope>
    <source>
        <strain evidence="2 3">DSM 12778</strain>
    </source>
</reference>
<dbReference type="InterPro" id="IPR045851">
    <property type="entry name" value="AMP-bd_C_sf"/>
</dbReference>
<proteinExistence type="predicted"/>
<accession>A0A2K9NV59</accession>
<dbReference type="SUPFAM" id="SSF56801">
    <property type="entry name" value="Acetyl-CoA synthetase-like"/>
    <property type="match status" value="1"/>
</dbReference>